<comment type="catalytic activity">
    <reaction evidence="11">
        <text>a 6-O-methyl-2'-deoxyguanosine in DNA + L-cysteinyl-[protein] = S-methyl-L-cysteinyl-[protein] + a 2'-deoxyguanosine in DNA</text>
        <dbReference type="Rhea" id="RHEA:24000"/>
        <dbReference type="Rhea" id="RHEA-COMP:10131"/>
        <dbReference type="Rhea" id="RHEA-COMP:10132"/>
        <dbReference type="Rhea" id="RHEA-COMP:11367"/>
        <dbReference type="Rhea" id="RHEA-COMP:11368"/>
        <dbReference type="ChEBI" id="CHEBI:29950"/>
        <dbReference type="ChEBI" id="CHEBI:82612"/>
        <dbReference type="ChEBI" id="CHEBI:85445"/>
        <dbReference type="ChEBI" id="CHEBI:85448"/>
        <dbReference type="EC" id="2.1.1.63"/>
    </reaction>
</comment>
<feature type="binding site" evidence="13">
    <location>
        <position position="81"/>
    </location>
    <ligand>
        <name>Zn(2+)</name>
        <dbReference type="ChEBI" id="CHEBI:29105"/>
    </ligand>
</feature>
<keyword evidence="13" id="KW-0479">Metal-binding</keyword>
<evidence type="ECO:0000256" key="11">
    <source>
        <dbReference type="ARBA" id="ARBA00049348"/>
    </source>
</evidence>
<keyword evidence="7" id="KW-0805">Transcription regulation</keyword>
<dbReference type="InterPro" id="IPR014048">
    <property type="entry name" value="MethylDNA_cys_MeTrfase_DNA-bd"/>
</dbReference>
<dbReference type="PIRSF" id="PIRSF000409">
    <property type="entry name" value="Ada"/>
    <property type="match status" value="1"/>
</dbReference>
<evidence type="ECO:0000256" key="7">
    <source>
        <dbReference type="ARBA" id="ARBA00023015"/>
    </source>
</evidence>
<keyword evidence="15" id="KW-0238">DNA-binding</keyword>
<keyword evidence="8" id="KW-0010">Activator</keyword>
<dbReference type="InterPro" id="IPR016221">
    <property type="entry name" value="Bifunct_regulatory_prot_Ada"/>
</dbReference>
<evidence type="ECO:0000313" key="15">
    <source>
        <dbReference type="EMBL" id="HGY93354.1"/>
    </source>
</evidence>
<comment type="cofactor">
    <cofactor evidence="13">
        <name>Zn(2+)</name>
        <dbReference type="ChEBI" id="CHEBI:29105"/>
    </cofactor>
    <text evidence="13">Binds 1 zinc ion per subunit.</text>
</comment>
<keyword evidence="9" id="KW-0804">Transcription</keyword>
<evidence type="ECO:0000256" key="1">
    <source>
        <dbReference type="ARBA" id="ARBA00001286"/>
    </source>
</evidence>
<comment type="similarity">
    <text evidence="2">Belongs to the MGMT family.</text>
</comment>
<dbReference type="Gene3D" id="1.10.10.60">
    <property type="entry name" value="Homeodomain-like"/>
    <property type="match status" value="1"/>
</dbReference>
<dbReference type="Pfam" id="PF02805">
    <property type="entry name" value="Ada_Zn_binding"/>
    <property type="match status" value="1"/>
</dbReference>
<keyword evidence="10" id="KW-0234">DNA repair</keyword>
<dbReference type="NCBIfam" id="TIGR00589">
    <property type="entry name" value="ogt"/>
    <property type="match status" value="1"/>
</dbReference>
<dbReference type="CDD" id="cd06445">
    <property type="entry name" value="ATase"/>
    <property type="match status" value="1"/>
</dbReference>
<gene>
    <name evidence="15" type="primary">ada</name>
    <name evidence="15" type="ORF">ENW50_01490</name>
</gene>
<dbReference type="Pfam" id="PF12833">
    <property type="entry name" value="HTH_18"/>
    <property type="match status" value="1"/>
</dbReference>
<comment type="catalytic activity">
    <reaction evidence="1">
        <text>a 4-O-methyl-thymidine in DNA + L-cysteinyl-[protein] = a thymidine in DNA + S-methyl-L-cysteinyl-[protein]</text>
        <dbReference type="Rhea" id="RHEA:53428"/>
        <dbReference type="Rhea" id="RHEA-COMP:10131"/>
        <dbReference type="Rhea" id="RHEA-COMP:10132"/>
        <dbReference type="Rhea" id="RHEA-COMP:13555"/>
        <dbReference type="Rhea" id="RHEA-COMP:13556"/>
        <dbReference type="ChEBI" id="CHEBI:29950"/>
        <dbReference type="ChEBI" id="CHEBI:82612"/>
        <dbReference type="ChEBI" id="CHEBI:137386"/>
        <dbReference type="ChEBI" id="CHEBI:137387"/>
        <dbReference type="EC" id="2.1.1.63"/>
    </reaction>
</comment>
<evidence type="ECO:0000256" key="6">
    <source>
        <dbReference type="ARBA" id="ARBA00022763"/>
    </source>
</evidence>
<feature type="binding site" evidence="13">
    <location>
        <position position="51"/>
    </location>
    <ligand>
        <name>Zn(2+)</name>
        <dbReference type="ChEBI" id="CHEBI:29105"/>
    </ligand>
</feature>
<dbReference type="PROSITE" id="PS00374">
    <property type="entry name" value="MGMT"/>
    <property type="match status" value="1"/>
</dbReference>
<dbReference type="FunFam" id="1.10.10.10:FF:000214">
    <property type="entry name" value="Methylated-DNA--protein-cysteine methyltransferase"/>
    <property type="match status" value="1"/>
</dbReference>
<dbReference type="InterPro" id="IPR018060">
    <property type="entry name" value="HTH_AraC"/>
</dbReference>
<evidence type="ECO:0000256" key="5">
    <source>
        <dbReference type="ARBA" id="ARBA00022679"/>
    </source>
</evidence>
<evidence type="ECO:0000256" key="2">
    <source>
        <dbReference type="ARBA" id="ARBA00008711"/>
    </source>
</evidence>
<dbReference type="GO" id="GO:0032259">
    <property type="term" value="P:methylation"/>
    <property type="evidence" value="ECO:0007669"/>
    <property type="project" value="UniProtKB-KW"/>
</dbReference>
<keyword evidence="13" id="KW-0862">Zinc</keyword>
<comment type="caution">
    <text evidence="15">The sequence shown here is derived from an EMBL/GenBank/DDBJ whole genome shotgun (WGS) entry which is preliminary data.</text>
</comment>
<dbReference type="InterPro" id="IPR036217">
    <property type="entry name" value="MethylDNA_cys_MeTrfase_DNAb"/>
</dbReference>
<dbReference type="PANTHER" id="PTHR10815">
    <property type="entry name" value="METHYLATED-DNA--PROTEIN-CYSTEINE METHYLTRANSFERASE"/>
    <property type="match status" value="1"/>
</dbReference>
<dbReference type="InterPro" id="IPR004026">
    <property type="entry name" value="Ada_DNA_repair_Zn-bd"/>
</dbReference>
<organism evidence="15">
    <name type="scientific">Acidobacterium capsulatum</name>
    <dbReference type="NCBI Taxonomy" id="33075"/>
    <lineage>
        <taxon>Bacteria</taxon>
        <taxon>Pseudomonadati</taxon>
        <taxon>Acidobacteriota</taxon>
        <taxon>Terriglobia</taxon>
        <taxon>Terriglobales</taxon>
        <taxon>Acidobacteriaceae</taxon>
        <taxon>Acidobacterium</taxon>
    </lineage>
</organism>
<dbReference type="PANTHER" id="PTHR10815:SF14">
    <property type="entry name" value="BIFUNCTIONAL TRANSCRIPTIONAL ACTIVATOR_DNA REPAIR ENZYME ADA"/>
    <property type="match status" value="1"/>
</dbReference>
<keyword evidence="4 15" id="KW-0489">Methyltransferase</keyword>
<evidence type="ECO:0000256" key="12">
    <source>
        <dbReference type="PIRSR" id="PIRSR000409-1"/>
    </source>
</evidence>
<dbReference type="GO" id="GO:0003908">
    <property type="term" value="F:methylated-DNA-[protein]-cysteine S-methyltransferase activity"/>
    <property type="evidence" value="ECO:0007669"/>
    <property type="project" value="UniProtKB-EC"/>
</dbReference>
<protein>
    <recommendedName>
        <fullName evidence="3">methylated-DNA--[protein]-cysteine S-methyltransferase</fullName>
        <ecNumber evidence="3">2.1.1.63</ecNumber>
    </recommendedName>
</protein>
<dbReference type="SUPFAM" id="SSF46689">
    <property type="entry name" value="Homeodomain-like"/>
    <property type="match status" value="1"/>
</dbReference>
<dbReference type="Gene3D" id="3.30.160.70">
    <property type="entry name" value="Methylated DNA-protein cysteine methyltransferase domain"/>
    <property type="match status" value="1"/>
</dbReference>
<keyword evidence="6" id="KW-0227">DNA damage</keyword>
<sequence length="362" mass="39681">MPAATVSILTTQPDAAEVWAEAWAAVERRDKSAREFVYAVTTTGVFCRSGCPSRRPARDNVRFFADAAAARAAGFRPCLRCRPEEVSGEAVLARRMADFLDGQRDRAVTLAELGRLTGRSPFTAQKVFRRVLGLTPAQYQRQARARALREELSRGDSVTDAVYAAGFGASSRVYESAGDALGMRPGQFRWGGEGVVIRYWTAPTLLGEMLVARTERGICAVALGAEREGLKHELRGRFEAAELREDPSLDAEIEAMAQACRESPAALLDLPLDLRATAFQMRVWESLRRIPAGETRSYREVAAALGNPKAVRAVARACASNPAALLVPCHRVVGSDGQLTGYRWGVERKRKILDMEAKERRG</sequence>
<evidence type="ECO:0000256" key="13">
    <source>
        <dbReference type="PIRSR" id="PIRSR000409-3"/>
    </source>
</evidence>
<dbReference type="InterPro" id="IPR036388">
    <property type="entry name" value="WH-like_DNA-bd_sf"/>
</dbReference>
<dbReference type="Gene3D" id="1.10.10.10">
    <property type="entry name" value="Winged helix-like DNA-binding domain superfamily/Winged helix DNA-binding domain"/>
    <property type="match status" value="1"/>
</dbReference>
<dbReference type="GO" id="GO:0003700">
    <property type="term" value="F:DNA-binding transcription factor activity"/>
    <property type="evidence" value="ECO:0007669"/>
    <property type="project" value="InterPro"/>
</dbReference>
<feature type="active site" description="Nucleophile; methyl group acceptor from either O6-methylguanine or O4-methylthymine" evidence="12">
    <location>
        <position position="329"/>
    </location>
</feature>
<dbReference type="InterPro" id="IPR001497">
    <property type="entry name" value="MethylDNA_cys_MeTrfase_AS"/>
</dbReference>
<dbReference type="InterPro" id="IPR035451">
    <property type="entry name" value="Ada-like_dom_sf"/>
</dbReference>
<evidence type="ECO:0000256" key="4">
    <source>
        <dbReference type="ARBA" id="ARBA00022603"/>
    </source>
</evidence>
<evidence type="ECO:0000256" key="10">
    <source>
        <dbReference type="ARBA" id="ARBA00023204"/>
    </source>
</evidence>
<dbReference type="EMBL" id="DTKL01000011">
    <property type="protein sequence ID" value="HGY93354.1"/>
    <property type="molecule type" value="Genomic_DNA"/>
</dbReference>
<dbReference type="InterPro" id="IPR009057">
    <property type="entry name" value="Homeodomain-like_sf"/>
</dbReference>
<evidence type="ECO:0000256" key="3">
    <source>
        <dbReference type="ARBA" id="ARBA00011918"/>
    </source>
</evidence>
<dbReference type="AlphaFoldDB" id="A0A7V4XQI3"/>
<dbReference type="PROSITE" id="PS01124">
    <property type="entry name" value="HTH_ARAC_FAMILY_2"/>
    <property type="match status" value="1"/>
</dbReference>
<feature type="active site" description="Nucleophile; methyl group acceptor from methylphosphotriester" evidence="12">
    <location>
        <position position="47"/>
    </location>
</feature>
<evidence type="ECO:0000259" key="14">
    <source>
        <dbReference type="PROSITE" id="PS01124"/>
    </source>
</evidence>
<dbReference type="GO" id="GO:0043565">
    <property type="term" value="F:sequence-specific DNA binding"/>
    <property type="evidence" value="ECO:0007669"/>
    <property type="project" value="InterPro"/>
</dbReference>
<feature type="domain" description="HTH araC/xylS-type" evidence="14">
    <location>
        <begin position="94"/>
        <end position="191"/>
    </location>
</feature>
<dbReference type="Gene3D" id="3.40.10.10">
    <property type="entry name" value="DNA Methylphosphotriester Repair Domain"/>
    <property type="match status" value="1"/>
</dbReference>
<dbReference type="SUPFAM" id="SSF46767">
    <property type="entry name" value="Methylated DNA-protein cysteine methyltransferase, C-terminal domain"/>
    <property type="match status" value="1"/>
</dbReference>
<feature type="binding site" evidence="13">
    <location>
        <position position="47"/>
    </location>
    <ligand>
        <name>Zn(2+)</name>
        <dbReference type="ChEBI" id="CHEBI:29105"/>
    </ligand>
</feature>
<accession>A0A7V4XQI3</accession>
<dbReference type="EC" id="2.1.1.63" evidence="3"/>
<dbReference type="InterPro" id="IPR036631">
    <property type="entry name" value="MGMT_N_sf"/>
</dbReference>
<evidence type="ECO:0000256" key="8">
    <source>
        <dbReference type="ARBA" id="ARBA00023159"/>
    </source>
</evidence>
<reference evidence="15" key="1">
    <citation type="journal article" date="2020" name="mSystems">
        <title>Genome- and Community-Level Interaction Insights into Carbon Utilization and Element Cycling Functions of Hydrothermarchaeota in Hydrothermal Sediment.</title>
        <authorList>
            <person name="Zhou Z."/>
            <person name="Liu Y."/>
            <person name="Xu W."/>
            <person name="Pan J."/>
            <person name="Luo Z.H."/>
            <person name="Li M."/>
        </authorList>
    </citation>
    <scope>NUCLEOTIDE SEQUENCE [LARGE SCALE GENOMIC DNA]</scope>
    <source>
        <strain evidence="15">SpSt-855</strain>
    </source>
</reference>
<feature type="binding site" evidence="13">
    <location>
        <position position="78"/>
    </location>
    <ligand>
        <name>Zn(2+)</name>
        <dbReference type="ChEBI" id="CHEBI:29105"/>
    </ligand>
</feature>
<keyword evidence="5 15" id="KW-0808">Transferase</keyword>
<dbReference type="Pfam" id="PF01035">
    <property type="entry name" value="DNA_binding_1"/>
    <property type="match status" value="1"/>
</dbReference>
<dbReference type="SUPFAM" id="SSF57884">
    <property type="entry name" value="Ada DNA repair protein, N-terminal domain (N-Ada 10)"/>
    <property type="match status" value="1"/>
</dbReference>
<dbReference type="NCBIfam" id="NF011964">
    <property type="entry name" value="PRK15435.1"/>
    <property type="match status" value="1"/>
</dbReference>
<dbReference type="GO" id="GO:0008270">
    <property type="term" value="F:zinc ion binding"/>
    <property type="evidence" value="ECO:0007669"/>
    <property type="project" value="InterPro"/>
</dbReference>
<dbReference type="GO" id="GO:0006281">
    <property type="term" value="P:DNA repair"/>
    <property type="evidence" value="ECO:0007669"/>
    <property type="project" value="UniProtKB-KW"/>
</dbReference>
<evidence type="ECO:0000256" key="9">
    <source>
        <dbReference type="ARBA" id="ARBA00023163"/>
    </source>
</evidence>
<name>A0A7V4XQI3_9BACT</name>
<dbReference type="SMART" id="SM00342">
    <property type="entry name" value="HTH_ARAC"/>
    <property type="match status" value="1"/>
</dbReference>
<proteinExistence type="inferred from homology"/>
<dbReference type="SUPFAM" id="SSF53155">
    <property type="entry name" value="Methylated DNA-protein cysteine methyltransferase domain"/>
    <property type="match status" value="1"/>
</dbReference>